<accession>A0AAW6HQW6</accession>
<feature type="compositionally biased region" description="Basic and acidic residues" evidence="1">
    <location>
        <begin position="14"/>
        <end position="26"/>
    </location>
</feature>
<evidence type="ECO:0000313" key="2">
    <source>
        <dbReference type="EMBL" id="MDC4183473.1"/>
    </source>
</evidence>
<protein>
    <recommendedName>
        <fullName evidence="4">P35 lipoprotein family protein</fullName>
    </recommendedName>
</protein>
<dbReference type="EMBL" id="JAJHZP010000013">
    <property type="protein sequence ID" value="MDC4183473.1"/>
    <property type="molecule type" value="Genomic_DNA"/>
</dbReference>
<dbReference type="Proteomes" id="UP001216384">
    <property type="component" value="Unassembled WGS sequence"/>
</dbReference>
<name>A0AAW6HQW6_9MOLU</name>
<feature type="region of interest" description="Disordered" evidence="1">
    <location>
        <begin position="212"/>
        <end position="284"/>
    </location>
</feature>
<gene>
    <name evidence="2" type="ORF">LNO71_02305</name>
</gene>
<evidence type="ECO:0000256" key="1">
    <source>
        <dbReference type="SAM" id="MobiDB-lite"/>
    </source>
</evidence>
<feature type="non-terminal residue" evidence="2">
    <location>
        <position position="1"/>
    </location>
</feature>
<sequence length="624" mass="68058">GIGSFVALSATSCKTEKVVKPTKPTDPKNPSNGGGTTPENPGTENPVTPPTSGGNGGATTPTNSKVEVETFAKQLTLEKIKLLDSNKAEINSSTITADQFINKINSKQVSIELKESSPSIKGWTLGVKLVSNSETSSTEENSIKIQVTFTKGDDTVSSNDISINGFKSLSTYISEKLLSSEMVTEGDQSKTIKVLDLGNANWKTLEELVAPEMKDSGGDMPVTDEATEPANSGNAMESAGVAHDDGSVETRTSLRTDRITEGTESDPQTPSGAESTDEQPKVTDKNLSVNYNSSLSTQLLKSILSTKEVSENVYLEGEFSFESVKKENNLPQITLASSTVQGKELKLVVNKKVEGSEEGSKTEVKFDKIKLTNVKPSDIKVELSTVIGDSKKTSSSNIAGYNSISVEKTAVNNDKVGPSTPTNERIQVPSKYTKLENDKLGLTIQDKNWEFTPTSIDYNGVDIDSYKAFVKVSFGKSWTITNAYDYNVYLKLLVGDDFEGNNAEAKQTEATKDHIKTIVFSFIGSYRNNINEYLNKENIDFNSKLKSWYSLSDSSEINETNIWNNDKNKDGIGNVIGKVKTESWRTNIIKSKTNNLMFIVGIKLGDSNKYTFMPKITFVTLKKV</sequence>
<dbReference type="RefSeq" id="WP_272404007.1">
    <property type="nucleotide sequence ID" value="NZ_JAJHZP010000013.1"/>
</dbReference>
<evidence type="ECO:0008006" key="4">
    <source>
        <dbReference type="Google" id="ProtNLM"/>
    </source>
</evidence>
<comment type="caution">
    <text evidence="2">The sequence shown here is derived from an EMBL/GenBank/DDBJ whole genome shotgun (WGS) entry which is preliminary data.</text>
</comment>
<reference evidence="2" key="1">
    <citation type="submission" date="2021-11" db="EMBL/GenBank/DDBJ databases">
        <title>Description of Mycoplasma bradburyaesp. nov.from sea birds: a tribute to a great mycoplasmologist.</title>
        <authorList>
            <person name="Ramirez A.S."/>
            <person name="Poveda C."/>
            <person name="Suarez-Perez A."/>
            <person name="Rosales R.S."/>
            <person name="Dijkman R."/>
            <person name="Feberwee A."/>
            <person name="Spergser J."/>
            <person name="Szostak M.P."/>
            <person name="Ressel L."/>
            <person name="Calabuig P."/>
            <person name="Catania S."/>
            <person name="Gobbo F."/>
            <person name="Timofte D."/>
            <person name="Poveda J.B."/>
        </authorList>
    </citation>
    <scope>NUCLEOTIDE SEQUENCE</scope>
    <source>
        <strain evidence="2">T264</strain>
    </source>
</reference>
<proteinExistence type="predicted"/>
<feature type="compositionally biased region" description="Basic and acidic residues" evidence="1">
    <location>
        <begin position="242"/>
        <end position="261"/>
    </location>
</feature>
<evidence type="ECO:0000313" key="3">
    <source>
        <dbReference type="Proteomes" id="UP001216384"/>
    </source>
</evidence>
<feature type="compositionally biased region" description="Polar residues" evidence="1">
    <location>
        <begin position="265"/>
        <end position="274"/>
    </location>
</feature>
<feature type="compositionally biased region" description="Low complexity" evidence="1">
    <location>
        <begin position="37"/>
        <end position="46"/>
    </location>
</feature>
<feature type="region of interest" description="Disordered" evidence="1">
    <location>
        <begin position="13"/>
        <end position="66"/>
    </location>
</feature>
<organism evidence="2 3">
    <name type="scientific">Mycoplasma bradburyae</name>
    <dbReference type="NCBI Taxonomy" id="2963128"/>
    <lineage>
        <taxon>Bacteria</taxon>
        <taxon>Bacillati</taxon>
        <taxon>Mycoplasmatota</taxon>
        <taxon>Mollicutes</taxon>
        <taxon>Mycoplasmataceae</taxon>
        <taxon>Mycoplasma</taxon>
    </lineage>
</organism>
<dbReference type="AlphaFoldDB" id="A0AAW6HQW6"/>